<comment type="caution">
    <text evidence="2">The sequence shown here is derived from an EMBL/GenBank/DDBJ whole genome shotgun (WGS) entry which is preliminary data.</text>
</comment>
<keyword evidence="3" id="KW-1185">Reference proteome</keyword>
<protein>
    <submittedName>
        <fullName evidence="2">Glycosyltransferase</fullName>
    </submittedName>
</protein>
<dbReference type="Pfam" id="PF00535">
    <property type="entry name" value="Glycos_transf_2"/>
    <property type="match status" value="1"/>
</dbReference>
<dbReference type="PANTHER" id="PTHR22916">
    <property type="entry name" value="GLYCOSYLTRANSFERASE"/>
    <property type="match status" value="1"/>
</dbReference>
<reference evidence="2 3" key="1">
    <citation type="submission" date="2021-03" db="EMBL/GenBank/DDBJ databases">
        <title>Fibrella sp. HMF5036 genome sequencing and assembly.</title>
        <authorList>
            <person name="Kang H."/>
            <person name="Kim H."/>
            <person name="Bae S."/>
            <person name="Joh K."/>
        </authorList>
    </citation>
    <scope>NUCLEOTIDE SEQUENCE [LARGE SCALE GENOMIC DNA]</scope>
    <source>
        <strain evidence="2 3">HMF5036</strain>
    </source>
</reference>
<dbReference type="InterPro" id="IPR001173">
    <property type="entry name" value="Glyco_trans_2-like"/>
</dbReference>
<dbReference type="Gene3D" id="3.90.550.10">
    <property type="entry name" value="Spore Coat Polysaccharide Biosynthesis Protein SpsA, Chain A"/>
    <property type="match status" value="1"/>
</dbReference>
<evidence type="ECO:0000259" key="1">
    <source>
        <dbReference type="Pfam" id="PF00535"/>
    </source>
</evidence>
<evidence type="ECO:0000313" key="2">
    <source>
        <dbReference type="EMBL" id="MBO0932223.1"/>
    </source>
</evidence>
<dbReference type="Proteomes" id="UP000664795">
    <property type="component" value="Unassembled WGS sequence"/>
</dbReference>
<gene>
    <name evidence="2" type="ORF">J2I48_14520</name>
</gene>
<dbReference type="AlphaFoldDB" id="A0A939G9C9"/>
<dbReference type="EMBL" id="JAFMYU010000011">
    <property type="protein sequence ID" value="MBO0932223.1"/>
    <property type="molecule type" value="Genomic_DNA"/>
</dbReference>
<organism evidence="2 3">
    <name type="scientific">Fibrella aquatilis</name>
    <dbReference type="NCBI Taxonomy" id="2817059"/>
    <lineage>
        <taxon>Bacteria</taxon>
        <taxon>Pseudomonadati</taxon>
        <taxon>Bacteroidota</taxon>
        <taxon>Cytophagia</taxon>
        <taxon>Cytophagales</taxon>
        <taxon>Spirosomataceae</taxon>
        <taxon>Fibrella</taxon>
    </lineage>
</organism>
<proteinExistence type="predicted"/>
<dbReference type="GO" id="GO:0016758">
    <property type="term" value="F:hexosyltransferase activity"/>
    <property type="evidence" value="ECO:0007669"/>
    <property type="project" value="UniProtKB-ARBA"/>
</dbReference>
<dbReference type="RefSeq" id="WP_207336194.1">
    <property type="nucleotide sequence ID" value="NZ_JAFMYU010000011.1"/>
</dbReference>
<feature type="domain" description="Glycosyltransferase 2-like" evidence="1">
    <location>
        <begin position="5"/>
        <end position="161"/>
    </location>
</feature>
<dbReference type="SUPFAM" id="SSF53448">
    <property type="entry name" value="Nucleotide-diphospho-sugar transferases"/>
    <property type="match status" value="1"/>
</dbReference>
<evidence type="ECO:0000313" key="3">
    <source>
        <dbReference type="Proteomes" id="UP000664795"/>
    </source>
</evidence>
<name>A0A939G9C9_9BACT</name>
<accession>A0A939G9C9</accession>
<dbReference type="InterPro" id="IPR029044">
    <property type="entry name" value="Nucleotide-diphossugar_trans"/>
</dbReference>
<sequence>MNVISVLIITYNQERFIRQAIDSVLMQETTFPVEILVGDDFSTDSTRAIIQQYERDYPGRVIGVLHPHNMGKNGGINFLETLKHAKGRYYALMDGDDYWTDSQKLQRQVEFLDAHPECSMVFHNALITYEDGSPPHALNGPDMKPVYTAADLIGEEDHDIWFMATSSTMYRNTIKEYPAWFSDSVSGDIPRLLLYAKQGNIGYLPEVMSVYRKNNNGTSFTDKWDDIVFLKNRFAMYSNINRELDYAFDKSYRKKLASIVRLMIKSRQYRNKFAGRLRFLAKYVRMARPSLEELKILLRDEVLPRKWVGRYSKVAIKSHRVLNGEAS</sequence>